<comment type="similarity">
    <text evidence="6">Belongs to the peptidase M48 family.</text>
</comment>
<evidence type="ECO:0000256" key="5">
    <source>
        <dbReference type="ARBA" id="ARBA00023049"/>
    </source>
</evidence>
<dbReference type="Gene3D" id="3.30.2010.10">
    <property type="entry name" value="Metalloproteases ('zincins'), catalytic domain"/>
    <property type="match status" value="1"/>
</dbReference>
<evidence type="ECO:0000256" key="6">
    <source>
        <dbReference type="RuleBase" id="RU003983"/>
    </source>
</evidence>
<keyword evidence="5 6" id="KW-0482">Metalloprotease</keyword>
<dbReference type="GO" id="GO:0051603">
    <property type="term" value="P:proteolysis involved in protein catabolic process"/>
    <property type="evidence" value="ECO:0007669"/>
    <property type="project" value="TreeGrafter"/>
</dbReference>
<dbReference type="GO" id="GO:0016020">
    <property type="term" value="C:membrane"/>
    <property type="evidence" value="ECO:0007669"/>
    <property type="project" value="TreeGrafter"/>
</dbReference>
<dbReference type="GO" id="GO:0004222">
    <property type="term" value="F:metalloendopeptidase activity"/>
    <property type="evidence" value="ECO:0007669"/>
    <property type="project" value="InterPro"/>
</dbReference>
<comment type="caution">
    <text evidence="8">The sequence shown here is derived from an EMBL/GenBank/DDBJ whole genome shotgun (WGS) entry which is preliminary data.</text>
</comment>
<keyword evidence="2" id="KW-0479">Metal-binding</keyword>
<dbReference type="InterPro" id="IPR006311">
    <property type="entry name" value="TAT_signal"/>
</dbReference>
<keyword evidence="4 6" id="KW-0862">Zinc</keyword>
<accession>A0A8J3CRR6</accession>
<comment type="cofactor">
    <cofactor evidence="6">
        <name>Zn(2+)</name>
        <dbReference type="ChEBI" id="CHEBI:29105"/>
    </cofactor>
    <text evidence="6">Binds 1 zinc ion per subunit.</text>
</comment>
<dbReference type="RefSeq" id="WP_189498116.1">
    <property type="nucleotide sequence ID" value="NZ_BMZH01000008.1"/>
</dbReference>
<gene>
    <name evidence="8" type="ORF">GCM10009069_20550</name>
</gene>
<sequence>MCNAHQTPTTNIQAKPDPETLYRRQFLKYAGATSMIAAGGAIASCATNAETGRSQFIALSPSEESLAQAAAQSWTDVKRQTPTSNDPRYTGRLRNIGSRISQGAGRADQTWDYAVFDEDTKNAFVLPGNRVGFYKGMMDFTDNDDQIAAIMGHEVGHVTGAHAQERYSQMMLGQLAIAGGTILAGSQLSKRCRKETSQRAYNDCMNSAGRNTQYLQAALGMGFQLGVVLPYGRRQELESDQLGAKYMAKAGYDPYQAVRLWEKMGAESSASRGPEFLSTHPTPERRAQDLSDYITAQQKLGSRGFEQLDIPADA</sequence>
<dbReference type="PANTHER" id="PTHR22726:SF24">
    <property type="entry name" value="M48 FAMILY METALLOPEPTIDASE"/>
    <property type="match status" value="1"/>
</dbReference>
<reference evidence="8" key="1">
    <citation type="journal article" date="2014" name="Int. J. Syst. Evol. Microbiol.">
        <title>Complete genome sequence of Corynebacterium casei LMG S-19264T (=DSM 44701T), isolated from a smear-ripened cheese.</title>
        <authorList>
            <consortium name="US DOE Joint Genome Institute (JGI-PGF)"/>
            <person name="Walter F."/>
            <person name="Albersmeier A."/>
            <person name="Kalinowski J."/>
            <person name="Ruckert C."/>
        </authorList>
    </citation>
    <scope>NUCLEOTIDE SEQUENCE</scope>
    <source>
        <strain evidence="8">KCTC 32513</strain>
    </source>
</reference>
<evidence type="ECO:0000313" key="8">
    <source>
        <dbReference type="EMBL" id="GHA97550.1"/>
    </source>
</evidence>
<dbReference type="InterPro" id="IPR051156">
    <property type="entry name" value="Mito/Outer_Membr_Metalloprot"/>
</dbReference>
<dbReference type="InterPro" id="IPR001915">
    <property type="entry name" value="Peptidase_M48"/>
</dbReference>
<evidence type="ECO:0000256" key="3">
    <source>
        <dbReference type="ARBA" id="ARBA00022801"/>
    </source>
</evidence>
<keyword evidence="3 6" id="KW-0378">Hydrolase</keyword>
<evidence type="ECO:0000256" key="4">
    <source>
        <dbReference type="ARBA" id="ARBA00022833"/>
    </source>
</evidence>
<dbReference type="Pfam" id="PF01435">
    <property type="entry name" value="Peptidase_M48"/>
    <property type="match status" value="1"/>
</dbReference>
<name>A0A8J3CRR6_9PROT</name>
<reference evidence="8" key="2">
    <citation type="submission" date="2020-09" db="EMBL/GenBank/DDBJ databases">
        <authorList>
            <person name="Sun Q."/>
            <person name="Kim S."/>
        </authorList>
    </citation>
    <scope>NUCLEOTIDE SEQUENCE</scope>
    <source>
        <strain evidence="8">KCTC 32513</strain>
    </source>
</reference>
<evidence type="ECO:0000259" key="7">
    <source>
        <dbReference type="Pfam" id="PF01435"/>
    </source>
</evidence>
<dbReference type="EMBL" id="BMZH01000008">
    <property type="protein sequence ID" value="GHA97550.1"/>
    <property type="molecule type" value="Genomic_DNA"/>
</dbReference>
<feature type="domain" description="Peptidase M48" evidence="7">
    <location>
        <begin position="89"/>
        <end position="292"/>
    </location>
</feature>
<dbReference type="PROSITE" id="PS51318">
    <property type="entry name" value="TAT"/>
    <property type="match status" value="1"/>
</dbReference>
<dbReference type="CDD" id="cd07331">
    <property type="entry name" value="M48C_Oma1_like"/>
    <property type="match status" value="1"/>
</dbReference>
<dbReference type="AlphaFoldDB" id="A0A8J3CRR6"/>
<evidence type="ECO:0000256" key="2">
    <source>
        <dbReference type="ARBA" id="ARBA00022723"/>
    </source>
</evidence>
<keyword evidence="9" id="KW-1185">Reference proteome</keyword>
<evidence type="ECO:0000313" key="9">
    <source>
        <dbReference type="Proteomes" id="UP000634004"/>
    </source>
</evidence>
<dbReference type="Proteomes" id="UP000634004">
    <property type="component" value="Unassembled WGS sequence"/>
</dbReference>
<keyword evidence="1 6" id="KW-0645">Protease</keyword>
<dbReference type="PANTHER" id="PTHR22726">
    <property type="entry name" value="METALLOENDOPEPTIDASE OMA1"/>
    <property type="match status" value="1"/>
</dbReference>
<organism evidence="8 9">
    <name type="scientific">Algimonas arctica</name>
    <dbReference type="NCBI Taxonomy" id="1479486"/>
    <lineage>
        <taxon>Bacteria</taxon>
        <taxon>Pseudomonadati</taxon>
        <taxon>Pseudomonadota</taxon>
        <taxon>Alphaproteobacteria</taxon>
        <taxon>Maricaulales</taxon>
        <taxon>Robiginitomaculaceae</taxon>
        <taxon>Algimonas</taxon>
    </lineage>
</organism>
<protein>
    <submittedName>
        <fullName evidence="8">Zinc metalloprotease</fullName>
    </submittedName>
</protein>
<dbReference type="GO" id="GO:0046872">
    <property type="term" value="F:metal ion binding"/>
    <property type="evidence" value="ECO:0007669"/>
    <property type="project" value="UniProtKB-KW"/>
</dbReference>
<proteinExistence type="inferred from homology"/>
<evidence type="ECO:0000256" key="1">
    <source>
        <dbReference type="ARBA" id="ARBA00022670"/>
    </source>
</evidence>